<dbReference type="InterPro" id="IPR016024">
    <property type="entry name" value="ARM-type_fold"/>
</dbReference>
<evidence type="ECO:0000256" key="3">
    <source>
        <dbReference type="ARBA" id="ARBA00022692"/>
    </source>
</evidence>
<evidence type="ECO:0000259" key="5">
    <source>
        <dbReference type="Pfam" id="PF03914"/>
    </source>
</evidence>
<dbReference type="EMBL" id="JAUESC010000384">
    <property type="protein sequence ID" value="KAK0580595.1"/>
    <property type="molecule type" value="Genomic_DNA"/>
</dbReference>
<dbReference type="InterPro" id="IPR005612">
    <property type="entry name" value="CCAAT-binding_factor"/>
</dbReference>
<dbReference type="Pfam" id="PF03914">
    <property type="entry name" value="CBF"/>
    <property type="match status" value="1"/>
</dbReference>
<dbReference type="GO" id="GO:0030692">
    <property type="term" value="C:Noc4p-Nop14p complex"/>
    <property type="evidence" value="ECO:0007669"/>
    <property type="project" value="TreeGrafter"/>
</dbReference>
<dbReference type="SUPFAM" id="SSF48371">
    <property type="entry name" value="ARM repeat"/>
    <property type="match status" value="1"/>
</dbReference>
<dbReference type="Proteomes" id="UP001168877">
    <property type="component" value="Unassembled WGS sequence"/>
</dbReference>
<evidence type="ECO:0000256" key="1">
    <source>
        <dbReference type="ARBA" id="ARBA00004232"/>
    </source>
</evidence>
<comment type="similarity">
    <text evidence="2">Belongs to the CBF/MAK21 family.</text>
</comment>
<evidence type="ECO:0000256" key="2">
    <source>
        <dbReference type="ARBA" id="ARBA00007797"/>
    </source>
</evidence>
<dbReference type="GO" id="GO:0032040">
    <property type="term" value="C:small-subunit processome"/>
    <property type="evidence" value="ECO:0007669"/>
    <property type="project" value="TreeGrafter"/>
</dbReference>
<evidence type="ECO:0000313" key="7">
    <source>
        <dbReference type="Proteomes" id="UP001168877"/>
    </source>
</evidence>
<proteinExistence type="inferred from homology"/>
<dbReference type="GO" id="GO:0031965">
    <property type="term" value="C:nuclear membrane"/>
    <property type="evidence" value="ECO:0007669"/>
    <property type="project" value="UniProtKB-SubCell"/>
</dbReference>
<feature type="domain" description="CCAAT-binding factor" evidence="5">
    <location>
        <begin position="303"/>
        <end position="409"/>
    </location>
</feature>
<keyword evidence="7" id="KW-1185">Reference proteome</keyword>
<evidence type="ECO:0000313" key="6">
    <source>
        <dbReference type="EMBL" id="KAK0580595.1"/>
    </source>
</evidence>
<dbReference type="GO" id="GO:0042254">
    <property type="term" value="P:ribosome biogenesis"/>
    <property type="evidence" value="ECO:0007669"/>
    <property type="project" value="InterPro"/>
</dbReference>
<dbReference type="PANTHER" id="PTHR12455">
    <property type="entry name" value="NUCLEOLAR COMPLEX PROTEIN 4"/>
    <property type="match status" value="1"/>
</dbReference>
<evidence type="ECO:0000256" key="4">
    <source>
        <dbReference type="ARBA" id="ARBA00022989"/>
    </source>
</evidence>
<reference evidence="6" key="1">
    <citation type="journal article" date="2022" name="Plant J.">
        <title>Strategies of tolerance reflected in two North American maple genomes.</title>
        <authorList>
            <person name="McEvoy S.L."/>
            <person name="Sezen U.U."/>
            <person name="Trouern-Trend A."/>
            <person name="McMahon S.M."/>
            <person name="Schaberg P.G."/>
            <person name="Yang J."/>
            <person name="Wegrzyn J.L."/>
            <person name="Swenson N.G."/>
        </authorList>
    </citation>
    <scope>NUCLEOTIDE SEQUENCE</scope>
    <source>
        <strain evidence="6">NS2018</strain>
    </source>
</reference>
<keyword evidence="3" id="KW-0812">Transmembrane</keyword>
<comment type="caution">
    <text evidence="6">The sequence shown here is derived from an EMBL/GenBank/DDBJ whole genome shotgun (WGS) entry which is preliminary data.</text>
</comment>
<dbReference type="InterPro" id="IPR027193">
    <property type="entry name" value="Noc4"/>
</dbReference>
<dbReference type="PANTHER" id="PTHR12455:SF0">
    <property type="entry name" value="NUCLEOLAR COMPLEX PROTEIN 4 HOMOLOG"/>
    <property type="match status" value="1"/>
</dbReference>
<reference evidence="6" key="2">
    <citation type="submission" date="2023-06" db="EMBL/GenBank/DDBJ databases">
        <authorList>
            <person name="Swenson N.G."/>
            <person name="Wegrzyn J.L."/>
            <person name="Mcevoy S.L."/>
        </authorList>
    </citation>
    <scope>NUCLEOTIDE SEQUENCE</scope>
    <source>
        <strain evidence="6">NS2018</strain>
        <tissue evidence="6">Leaf</tissue>
    </source>
</reference>
<organism evidence="6 7">
    <name type="scientific">Acer saccharum</name>
    <name type="common">Sugar maple</name>
    <dbReference type="NCBI Taxonomy" id="4024"/>
    <lineage>
        <taxon>Eukaryota</taxon>
        <taxon>Viridiplantae</taxon>
        <taxon>Streptophyta</taxon>
        <taxon>Embryophyta</taxon>
        <taxon>Tracheophyta</taxon>
        <taxon>Spermatophyta</taxon>
        <taxon>Magnoliopsida</taxon>
        <taxon>eudicotyledons</taxon>
        <taxon>Gunneridae</taxon>
        <taxon>Pentapetalae</taxon>
        <taxon>rosids</taxon>
        <taxon>malvids</taxon>
        <taxon>Sapindales</taxon>
        <taxon>Sapindaceae</taxon>
        <taxon>Hippocastanoideae</taxon>
        <taxon>Acereae</taxon>
        <taxon>Acer</taxon>
    </lineage>
</organism>
<dbReference type="AlphaFoldDB" id="A0AA39RV01"/>
<gene>
    <name evidence="6" type="ORF">LWI29_003931</name>
</gene>
<protein>
    <recommendedName>
        <fullName evidence="5">CCAAT-binding factor domain-containing protein</fullName>
    </recommendedName>
</protein>
<accession>A0AA39RV01</accession>
<sequence length="422" mass="47430">MASMLSTKKRKQSLKELKSLGQQLLSSRAHVCVSGVAAAAPPRVSSLTPIFDELVRSLIHVLFSPQSEDTLREVVLDTLMDFVKLGNNGRFHSAIYHELLQTIVHSAESVDSVTDLLVSKYFKYIDVRYFTYISLEKLATTLDVKDISDGLFVFASLVDDKTMSANGNDESNPTASIELRIHKIHHIISNIPSQEGNNEKSEHEMWSGSGFSSKEGFEVLKTEDKKLKSDKNNNNVLSADTIVRKMKLKFTKAWIAFLRLPLPIDIYKEVLVITHKAVVPFLSNPLMLCDFLTRSYDIGGVVSVMALSSLFILMTQHGLEYPNFYEKLYALLVPSIFMAKHRAKFLQLLDSCLKSPLLQAYLAAAFAKKLTRLSLLVPPSGALVIIALIHNLLRRHPSINCLVHRAEKRSYYLLFSFLSVQL</sequence>
<name>A0AA39RV01_ACESA</name>
<keyword evidence="4" id="KW-0472">Membrane</keyword>
<comment type="subcellular location">
    <subcellularLocation>
        <location evidence="1">Nucleus membrane</location>
        <topology evidence="1">Multi-pass membrane protein</topology>
    </subcellularLocation>
</comment>
<keyword evidence="4" id="KW-1133">Transmembrane helix</keyword>